<organism evidence="2 3">
    <name type="scientific">Photorhabdus luminescens</name>
    <name type="common">Xenorhabdus luminescens</name>
    <dbReference type="NCBI Taxonomy" id="29488"/>
    <lineage>
        <taxon>Bacteria</taxon>
        <taxon>Pseudomonadati</taxon>
        <taxon>Pseudomonadota</taxon>
        <taxon>Gammaproteobacteria</taxon>
        <taxon>Enterobacterales</taxon>
        <taxon>Morganellaceae</taxon>
        <taxon>Photorhabdus</taxon>
    </lineage>
</organism>
<keyword evidence="1" id="KW-0812">Transmembrane</keyword>
<evidence type="ECO:0000256" key="1">
    <source>
        <dbReference type="SAM" id="Phobius"/>
    </source>
</evidence>
<dbReference type="AlphaFoldDB" id="A0A1G5RC22"/>
<keyword evidence="1" id="KW-0472">Membrane</keyword>
<name>A0A1G5RC22_PHOLU</name>
<sequence length="98" mass="10566">MLTAGDTVRHIAIGTVFTGTGDFPVVISMDFTVPVTIDPLFMVVFNMPVSIMLNMGGQIFLPVQVNLFLIFCILKAQLIKTLTFVSPGLKRGSGLFSG</sequence>
<keyword evidence="1" id="KW-1133">Transmembrane helix</keyword>
<accession>A0A1G5RC22</accession>
<evidence type="ECO:0000313" key="2">
    <source>
        <dbReference type="EMBL" id="SCZ70849.1"/>
    </source>
</evidence>
<dbReference type="Proteomes" id="UP000183223">
    <property type="component" value="Unassembled WGS sequence"/>
</dbReference>
<proteinExistence type="predicted"/>
<evidence type="ECO:0000313" key="3">
    <source>
        <dbReference type="Proteomes" id="UP000183223"/>
    </source>
</evidence>
<dbReference type="EMBL" id="FMWJ01000021">
    <property type="protein sequence ID" value="SCZ70849.1"/>
    <property type="molecule type" value="Genomic_DNA"/>
</dbReference>
<keyword evidence="3" id="KW-1185">Reference proteome</keyword>
<protein>
    <submittedName>
        <fullName evidence="2">Uncharacterized protein</fullName>
    </submittedName>
</protein>
<gene>
    <name evidence="2" type="ORF">SAMN02982990_03596</name>
</gene>
<reference evidence="3" key="1">
    <citation type="submission" date="2016-10" db="EMBL/GenBank/DDBJ databases">
        <authorList>
            <person name="Varghese N."/>
            <person name="Submissions S."/>
        </authorList>
    </citation>
    <scope>NUCLEOTIDE SEQUENCE [LARGE SCALE GENOMIC DNA]</scope>
    <source>
        <strain evidence="3">ATCC 29999</strain>
    </source>
</reference>
<feature type="transmembrane region" description="Helical" evidence="1">
    <location>
        <begin position="51"/>
        <end position="74"/>
    </location>
</feature>